<dbReference type="Pfam" id="PF03008">
    <property type="entry name" value="DUF234"/>
    <property type="match status" value="1"/>
</dbReference>
<dbReference type="SUPFAM" id="SSF52540">
    <property type="entry name" value="P-loop containing nucleoside triphosphate hydrolases"/>
    <property type="match status" value="1"/>
</dbReference>
<dbReference type="InterPro" id="IPR036388">
    <property type="entry name" value="WH-like_DNA-bd_sf"/>
</dbReference>
<dbReference type="RefSeq" id="WP_056933154.1">
    <property type="nucleotide sequence ID" value="NZ_CP013050.1"/>
</dbReference>
<evidence type="ECO:0000259" key="2">
    <source>
        <dbReference type="Pfam" id="PF03008"/>
    </source>
</evidence>
<dbReference type="AlphaFoldDB" id="A0A0S1X8P8"/>
<dbReference type="GO" id="GO:0005524">
    <property type="term" value="F:ATP binding"/>
    <property type="evidence" value="ECO:0007669"/>
    <property type="project" value="InterPro"/>
</dbReference>
<dbReference type="STRING" id="55802.TBCH5v1_0183"/>
<feature type="domain" description="ATPase" evidence="1">
    <location>
        <begin position="5"/>
        <end position="197"/>
    </location>
</feature>
<dbReference type="Gene3D" id="3.40.50.300">
    <property type="entry name" value="P-loop containing nucleotide triphosphate hydrolases"/>
    <property type="match status" value="1"/>
</dbReference>
<dbReference type="PANTHER" id="PTHR34704">
    <property type="entry name" value="ATPASE"/>
    <property type="match status" value="1"/>
</dbReference>
<organism evidence="3 4">
    <name type="scientific">Thermococcus barophilus</name>
    <dbReference type="NCBI Taxonomy" id="55802"/>
    <lineage>
        <taxon>Archaea</taxon>
        <taxon>Methanobacteriati</taxon>
        <taxon>Methanobacteriota</taxon>
        <taxon>Thermococci</taxon>
        <taxon>Thermococcales</taxon>
        <taxon>Thermococcaceae</taxon>
        <taxon>Thermococcus</taxon>
    </lineage>
</organism>
<dbReference type="SUPFAM" id="SSF46785">
    <property type="entry name" value="Winged helix' DNA-binding domain"/>
    <property type="match status" value="1"/>
</dbReference>
<dbReference type="Pfam" id="PF01637">
    <property type="entry name" value="ATPase_2"/>
    <property type="match status" value="1"/>
</dbReference>
<dbReference type="EMBL" id="CP013050">
    <property type="protein sequence ID" value="ALM74162.1"/>
    <property type="molecule type" value="Genomic_DNA"/>
</dbReference>
<evidence type="ECO:0000313" key="3">
    <source>
        <dbReference type="EMBL" id="ALM74162.1"/>
    </source>
</evidence>
<reference evidence="3 4" key="1">
    <citation type="journal article" date="2016" name="Genome Announc.">
        <title>Complete genome sequence of the hyperthermophilic and piezophilic archaeon Thermococcus barophilus Ch5, capable of growth at the expense of hydrogenogenesis from carbon monoxide and formate.</title>
        <authorList>
            <person name="Oger P."/>
            <person name="Sokolova T.G."/>
            <person name="Kozhevnikova D.A."/>
            <person name="Taranov E.A."/>
            <person name="Vannier P."/>
            <person name="Lee H.S."/>
            <person name="Kwon K.K."/>
            <person name="Kang S.G."/>
            <person name="Lee J.H."/>
            <person name="Bonch-Osmolovskaya E.A."/>
            <person name="Lebedinsky A.V."/>
        </authorList>
    </citation>
    <scope>NUCLEOTIDE SEQUENCE [LARGE SCALE GENOMIC DNA]</scope>
    <source>
        <strain evidence="4">Ch5</strain>
    </source>
</reference>
<dbReference type="PANTHER" id="PTHR34704:SF2">
    <property type="entry name" value="ATPASE"/>
    <property type="match status" value="1"/>
</dbReference>
<dbReference type="InterPro" id="IPR004256">
    <property type="entry name" value="DUF234"/>
</dbReference>
<feature type="domain" description="DUF234" evidence="2">
    <location>
        <begin position="307"/>
        <end position="404"/>
    </location>
</feature>
<dbReference type="GeneID" id="26135477"/>
<sequence length="458" mass="54852">MILKFINREGELKALEELHIQNRGHLILIYGRRRIGKTELIKQFIKDKPSFYFLARKQPIELELNRLIQNFNRKFNVFIEAHSLEEFFEKVKDFGRLVFVIDEFPYWVEEDKSIPSVFQYIWDEILKDSQIMLILLGSSISTMESLMSYKNPLYGRRTAQLKLSPIGFFHLKEAFPRYSWDELVKVYGCIDGIPAYFQHFDDSLSVEENIERNFYNKVSILYEDAERLLKDELREPIDYLNILKAINEGKTKLTEIANETKIAITNLPKYLKTLETLDLIYKEFPITQRERRKFGVYRVKDFYYRFWLRFVYPYKDDIEIGAISFEDFGEDFNKYLGEVFEIVARQFLIKLNIERKLPFKFTKIGRWWDKEKEIDLVIINSITHEAGFFKVKWKELSYKDAIKILKELKEKRKSIKINTKAEHYGLIAKHADRKEELREKGYLVFDLSDFTSPQQPQP</sequence>
<dbReference type="InterPro" id="IPR011579">
    <property type="entry name" value="ATPase_dom"/>
</dbReference>
<gene>
    <name evidence="3" type="ORF">TBCH5v1_0183</name>
</gene>
<evidence type="ECO:0000313" key="4">
    <source>
        <dbReference type="Proteomes" id="UP000066042"/>
    </source>
</evidence>
<protein>
    <submittedName>
        <fullName evidence="3">Archaeal ATPase</fullName>
    </submittedName>
</protein>
<evidence type="ECO:0000259" key="1">
    <source>
        <dbReference type="Pfam" id="PF01637"/>
    </source>
</evidence>
<dbReference type="InterPro" id="IPR027417">
    <property type="entry name" value="P-loop_NTPase"/>
</dbReference>
<dbReference type="Proteomes" id="UP000066042">
    <property type="component" value="Chromosome"/>
</dbReference>
<accession>A0A0S1X8P8</accession>
<dbReference type="Gene3D" id="1.10.10.10">
    <property type="entry name" value="Winged helix-like DNA-binding domain superfamily/Winged helix DNA-binding domain"/>
    <property type="match status" value="1"/>
</dbReference>
<dbReference type="InterPro" id="IPR036390">
    <property type="entry name" value="WH_DNA-bd_sf"/>
</dbReference>
<proteinExistence type="predicted"/>
<name>A0A0S1X8P8_THEBA</name>
<dbReference type="PATRIC" id="fig|55802.8.peg.181"/>